<sequence length="262" mass="29180">MAGPADPCDQQAITWCVALELDPGSDHTIDRPAGYAFWRSYQASHWPGPRLGWVTQEPETGKPLRRPLFGVDGEQDLWTFRRIRYGRHVNPPVNDVTLVNWPQIDYWLSPVTGVSTEERATGLARARDLTRSFVYWLQTEAPRPGGGAGYPMLRPCGDPLGTTDGLAAAPYIREARRIRAERTVLEQHVGVDARPGADGAEQCLDNAALVHGAVALRDLVERQGQVFKWRKRRFRSGTGRTRTHLSSPCVVAYPISRLADMA</sequence>
<evidence type="ECO:0000313" key="2">
    <source>
        <dbReference type="Proteomes" id="UP000599074"/>
    </source>
</evidence>
<dbReference type="Pfam" id="PF12831">
    <property type="entry name" value="FAD_oxidored"/>
    <property type="match status" value="1"/>
</dbReference>
<proteinExistence type="predicted"/>
<dbReference type="EMBL" id="BOON01000030">
    <property type="protein sequence ID" value="GII23611.1"/>
    <property type="molecule type" value="Genomic_DNA"/>
</dbReference>
<protein>
    <submittedName>
        <fullName evidence="1">Uncharacterized protein</fullName>
    </submittedName>
</protein>
<organism evidence="1 2">
    <name type="scientific">Planosporangium mesophilum</name>
    <dbReference type="NCBI Taxonomy" id="689768"/>
    <lineage>
        <taxon>Bacteria</taxon>
        <taxon>Bacillati</taxon>
        <taxon>Actinomycetota</taxon>
        <taxon>Actinomycetes</taxon>
        <taxon>Micromonosporales</taxon>
        <taxon>Micromonosporaceae</taxon>
        <taxon>Planosporangium</taxon>
    </lineage>
</organism>
<accession>A0A8J3TDP0</accession>
<dbReference type="RefSeq" id="WP_240948151.1">
    <property type="nucleotide sequence ID" value="NZ_BOON01000030.1"/>
</dbReference>
<evidence type="ECO:0000313" key="1">
    <source>
        <dbReference type="EMBL" id="GII23611.1"/>
    </source>
</evidence>
<keyword evidence="2" id="KW-1185">Reference proteome</keyword>
<gene>
    <name evidence="1" type="ORF">Pme01_32080</name>
</gene>
<dbReference type="AlphaFoldDB" id="A0A8J3TDP0"/>
<dbReference type="Proteomes" id="UP000599074">
    <property type="component" value="Unassembled WGS sequence"/>
</dbReference>
<reference evidence="1" key="1">
    <citation type="submission" date="2021-01" db="EMBL/GenBank/DDBJ databases">
        <title>Whole genome shotgun sequence of Planosporangium mesophilum NBRC 109066.</title>
        <authorList>
            <person name="Komaki H."/>
            <person name="Tamura T."/>
        </authorList>
    </citation>
    <scope>NUCLEOTIDE SEQUENCE</scope>
    <source>
        <strain evidence="1">NBRC 109066</strain>
    </source>
</reference>
<name>A0A8J3TDP0_9ACTN</name>
<comment type="caution">
    <text evidence="1">The sequence shown here is derived from an EMBL/GenBank/DDBJ whole genome shotgun (WGS) entry which is preliminary data.</text>
</comment>